<dbReference type="AlphaFoldDB" id="A0A7W9IEQ3"/>
<gene>
    <name evidence="1" type="ORF">F4562_002422</name>
</gene>
<name>A0A7W9IEQ3_9ACTN</name>
<comment type="caution">
    <text evidence="1">The sequence shown here is derived from an EMBL/GenBank/DDBJ whole genome shotgun (WGS) entry which is preliminary data.</text>
</comment>
<evidence type="ECO:0000313" key="1">
    <source>
        <dbReference type="EMBL" id="MBB5819360.1"/>
    </source>
</evidence>
<accession>A0A7W9IEQ3</accession>
<organism evidence="1 2">
    <name type="scientific">Streptosporangium becharense</name>
    <dbReference type="NCBI Taxonomy" id="1816182"/>
    <lineage>
        <taxon>Bacteria</taxon>
        <taxon>Bacillati</taxon>
        <taxon>Actinomycetota</taxon>
        <taxon>Actinomycetes</taxon>
        <taxon>Streptosporangiales</taxon>
        <taxon>Streptosporangiaceae</taxon>
        <taxon>Streptosporangium</taxon>
    </lineage>
</organism>
<sequence>MLTAGSSWRRQGGGLDQVHIIAAPGGGLMTYPLGAMSELQQHRMPPPSEEIA</sequence>
<dbReference type="Proteomes" id="UP000540685">
    <property type="component" value="Unassembled WGS sequence"/>
</dbReference>
<protein>
    <submittedName>
        <fullName evidence="1">Uncharacterized protein</fullName>
    </submittedName>
</protein>
<keyword evidence="2" id="KW-1185">Reference proteome</keyword>
<dbReference type="EMBL" id="JACHMP010000001">
    <property type="protein sequence ID" value="MBB5819360.1"/>
    <property type="molecule type" value="Genomic_DNA"/>
</dbReference>
<reference evidence="1 2" key="1">
    <citation type="submission" date="2020-08" db="EMBL/GenBank/DDBJ databases">
        <title>Sequencing the genomes of 1000 actinobacteria strains.</title>
        <authorList>
            <person name="Klenk H.-P."/>
        </authorList>
    </citation>
    <scope>NUCLEOTIDE SEQUENCE [LARGE SCALE GENOMIC DNA]</scope>
    <source>
        <strain evidence="1 2">DSM 46887</strain>
    </source>
</reference>
<proteinExistence type="predicted"/>
<evidence type="ECO:0000313" key="2">
    <source>
        <dbReference type="Proteomes" id="UP000540685"/>
    </source>
</evidence>